<reference evidence="3 4" key="1">
    <citation type="submission" date="2018-04" db="EMBL/GenBank/DDBJ databases">
        <title>The genome of golden apple snail Pomacea canaliculata provides insight into stress tolerance and invasive adaptation.</title>
        <authorList>
            <person name="Liu C."/>
            <person name="Liu B."/>
            <person name="Ren Y."/>
            <person name="Zhang Y."/>
            <person name="Wang H."/>
            <person name="Li S."/>
            <person name="Jiang F."/>
            <person name="Yin L."/>
            <person name="Zhang G."/>
            <person name="Qian W."/>
            <person name="Fan W."/>
        </authorList>
    </citation>
    <scope>NUCLEOTIDE SEQUENCE [LARGE SCALE GENOMIC DNA]</scope>
    <source>
        <strain evidence="3">SZHN2017</strain>
        <tissue evidence="3">Muscle</tissue>
    </source>
</reference>
<dbReference type="Proteomes" id="UP000245119">
    <property type="component" value="Linkage Group LG9"/>
</dbReference>
<feature type="compositionally biased region" description="Polar residues" evidence="1">
    <location>
        <begin position="951"/>
        <end position="963"/>
    </location>
</feature>
<feature type="region of interest" description="Disordered" evidence="1">
    <location>
        <begin position="951"/>
        <end position="1035"/>
    </location>
</feature>
<feature type="compositionally biased region" description="Basic and acidic residues" evidence="1">
    <location>
        <begin position="1008"/>
        <end position="1017"/>
    </location>
</feature>
<feature type="compositionally biased region" description="Pro residues" evidence="1">
    <location>
        <begin position="365"/>
        <end position="375"/>
    </location>
</feature>
<feature type="compositionally biased region" description="Polar residues" evidence="1">
    <location>
        <begin position="245"/>
        <end position="257"/>
    </location>
</feature>
<feature type="compositionally biased region" description="Basic residues" evidence="1">
    <location>
        <begin position="528"/>
        <end position="546"/>
    </location>
</feature>
<feature type="compositionally biased region" description="Basic and acidic residues" evidence="1">
    <location>
        <begin position="222"/>
        <end position="241"/>
    </location>
</feature>
<comment type="caution">
    <text evidence="3">The sequence shown here is derived from an EMBL/GenBank/DDBJ whole genome shotgun (WGS) entry which is preliminary data.</text>
</comment>
<feature type="compositionally biased region" description="Polar residues" evidence="1">
    <location>
        <begin position="378"/>
        <end position="387"/>
    </location>
</feature>
<evidence type="ECO:0000313" key="3">
    <source>
        <dbReference type="EMBL" id="PVD25040.1"/>
    </source>
</evidence>
<evidence type="ECO:0008006" key="5">
    <source>
        <dbReference type="Google" id="ProtNLM"/>
    </source>
</evidence>
<feature type="compositionally biased region" description="Basic and acidic residues" evidence="1">
    <location>
        <begin position="435"/>
        <end position="457"/>
    </location>
</feature>
<feature type="compositionally biased region" description="Basic and acidic residues" evidence="1">
    <location>
        <begin position="191"/>
        <end position="201"/>
    </location>
</feature>
<feature type="compositionally biased region" description="Basic and acidic residues" evidence="1">
    <location>
        <begin position="632"/>
        <end position="648"/>
    </location>
</feature>
<evidence type="ECO:0000256" key="2">
    <source>
        <dbReference type="SAM" id="Phobius"/>
    </source>
</evidence>
<evidence type="ECO:0000313" key="4">
    <source>
        <dbReference type="Proteomes" id="UP000245119"/>
    </source>
</evidence>
<feature type="compositionally biased region" description="Basic residues" evidence="1">
    <location>
        <begin position="689"/>
        <end position="698"/>
    </location>
</feature>
<feature type="region of interest" description="Disordered" evidence="1">
    <location>
        <begin position="189"/>
        <end position="828"/>
    </location>
</feature>
<keyword evidence="2" id="KW-0812">Transmembrane</keyword>
<keyword evidence="2" id="KW-0472">Membrane</keyword>
<name>A0A2T7NV39_POMCA</name>
<dbReference type="AlphaFoldDB" id="A0A2T7NV39"/>
<sequence length="1035" mass="113021">MDSRSDCYLGGYLLIPTGNVVNINSRNPVGGDSDILSCTYRFKPQDSGAVMDVRFDSFTLSDCDITLRVELSGANTYTLGCKDSQPNPMTADNGLATVALTKRTVDDKDYYFALTIRAYRKDNTLVQDESPVAIGLIVGIVGGIIGFLVIVIIMIVCCYRKKKRYLRARAESEQTGGLSYTVSPAHSYGYDVKDPKQRVDVYDDDTPSSKKKLLMSQSNRGMDPRDQSESESETKDKEPDIIRQLNKSPSKTAALNSENDRMRRGTQGQGWQSQPAGKKEESVVRSEEKDNGSQSSSLLSALHNNPRFRASFHFNEADAEERAQRISQSSVTNETGSESAASGSWNTSFDTQLSEDDRPKGRSVPKPPPLPPVPMSPRAQTRSQNTAAIRRAPRPSSSTSDIVQLQNNIEDGDIGIRKVNPHPDPPSPSEIVPIRIKDTQHTLRPDRARKTPEEKNPKGVQSAYELGREVKAKEDFPKQSKPEKPSKHDSKTNTSQDPGGPRTNKAEKFSQPPDGRAGPNLEPEGRFKKATNTRKKTNTKSPRMGRSRSTGSVLDELESLGRSGVPNYKVPEVTADDYEDSDVESNYNPLRRTGSKNSLYASRSSLYGRRRRRSSISESVASVAYDDMDYPESDRFSERRLSRRDRAFKSLGDLESEMRNHATRSTQTLRECATQTGKGFANVTPGKKTVVKRTKPKSVHSSTTQTAKSHERKGSASSMSGLTKHRERKNSTSSTSGISKPRERKNSASSTSGISKPRERKNSASSNSGKPKKPKNETEKKTALSGQQETKRPETKPKPKVKPRKSTAQGTDSGNEVDGGMTDQSSVITNSTAAQSINPAILGHPMHPTQIYPPPYSMVYPPHLATGQPPVMMPPPSQPGMHSVYGNVVVPSYGMAPQGASSTVPNLAAQPKGSKWEQLCRMTGAESGAVADSFETGSVAGSVFSNPAPNNPYSSYSFNTVQTQPPPAFSASASDYYAGSERSVPHSGRAPSEASHQAGLPSRSSWDTLKEMTERRQNISFASQGSDSPPSESNV</sequence>
<feature type="compositionally biased region" description="Basic and acidic residues" evidence="1">
    <location>
        <begin position="277"/>
        <end position="291"/>
    </location>
</feature>
<keyword evidence="2" id="KW-1133">Transmembrane helix</keyword>
<feature type="compositionally biased region" description="Polar residues" evidence="1">
    <location>
        <begin position="663"/>
        <end position="677"/>
    </location>
</feature>
<feature type="compositionally biased region" description="Polar residues" evidence="1">
    <location>
        <begin position="325"/>
        <end position="352"/>
    </location>
</feature>
<gene>
    <name evidence="3" type="ORF">C0Q70_15537</name>
</gene>
<dbReference type="OrthoDB" id="6097716at2759"/>
<feature type="compositionally biased region" description="Low complexity" evidence="1">
    <location>
        <begin position="598"/>
        <end position="607"/>
    </location>
</feature>
<evidence type="ECO:0000256" key="1">
    <source>
        <dbReference type="SAM" id="MobiDB-lite"/>
    </source>
</evidence>
<feature type="compositionally biased region" description="Polar residues" evidence="1">
    <location>
        <begin position="1018"/>
        <end position="1035"/>
    </location>
</feature>
<feature type="compositionally biased region" description="Polar residues" evidence="1">
    <location>
        <begin position="395"/>
        <end position="409"/>
    </location>
</feature>
<feature type="compositionally biased region" description="Acidic residues" evidence="1">
    <location>
        <begin position="574"/>
        <end position="583"/>
    </location>
</feature>
<protein>
    <recommendedName>
        <fullName evidence="5">CUB domain-containing protein</fullName>
    </recommendedName>
</protein>
<proteinExistence type="predicted"/>
<feature type="transmembrane region" description="Helical" evidence="2">
    <location>
        <begin position="132"/>
        <end position="159"/>
    </location>
</feature>
<accession>A0A2T7NV39</accession>
<feature type="compositionally biased region" description="Polar residues" evidence="1">
    <location>
        <begin position="292"/>
        <end position="303"/>
    </location>
</feature>
<keyword evidence="4" id="KW-1185">Reference proteome</keyword>
<feature type="compositionally biased region" description="Basic and acidic residues" evidence="1">
    <location>
        <begin position="466"/>
        <end position="491"/>
    </location>
</feature>
<dbReference type="EMBL" id="PZQS01000009">
    <property type="protein sequence ID" value="PVD25040.1"/>
    <property type="molecule type" value="Genomic_DNA"/>
</dbReference>
<organism evidence="3 4">
    <name type="scientific">Pomacea canaliculata</name>
    <name type="common">Golden apple snail</name>
    <dbReference type="NCBI Taxonomy" id="400727"/>
    <lineage>
        <taxon>Eukaryota</taxon>
        <taxon>Metazoa</taxon>
        <taxon>Spiralia</taxon>
        <taxon>Lophotrochozoa</taxon>
        <taxon>Mollusca</taxon>
        <taxon>Gastropoda</taxon>
        <taxon>Caenogastropoda</taxon>
        <taxon>Architaenioglossa</taxon>
        <taxon>Ampullarioidea</taxon>
        <taxon>Ampullariidae</taxon>
        <taxon>Pomacea</taxon>
    </lineage>
</organism>